<dbReference type="GO" id="GO:0006281">
    <property type="term" value="P:DNA repair"/>
    <property type="evidence" value="ECO:0007669"/>
    <property type="project" value="UniProtKB-ARBA"/>
</dbReference>
<dbReference type="InterPro" id="IPR034720">
    <property type="entry name" value="Viral_alk_exo"/>
</dbReference>
<dbReference type="InterPro" id="IPR007527">
    <property type="entry name" value="Znf_SWIM"/>
</dbReference>
<dbReference type="AlphaFoldDB" id="A0A6S7JHZ2"/>
<dbReference type="GO" id="GO:0008270">
    <property type="term" value="F:zinc ion binding"/>
    <property type="evidence" value="ECO:0007669"/>
    <property type="project" value="InterPro"/>
</dbReference>
<proteinExistence type="predicted"/>
<dbReference type="OrthoDB" id="5982837at2759"/>
<dbReference type="PANTHER" id="PTHR47526:SF3">
    <property type="entry name" value="PHD-TYPE DOMAIN-CONTAINING PROTEIN"/>
    <property type="match status" value="1"/>
</dbReference>
<dbReference type="EMBL" id="CACRXK020016760">
    <property type="protein sequence ID" value="CAB4030291.1"/>
    <property type="molecule type" value="Genomic_DNA"/>
</dbReference>
<dbReference type="SMART" id="SM00513">
    <property type="entry name" value="SAP"/>
    <property type="match status" value="1"/>
</dbReference>
<keyword evidence="1" id="KW-0540">Nuclease</keyword>
<dbReference type="CDD" id="cd22343">
    <property type="entry name" value="PDDEXK_lambda_exonuclease-like"/>
    <property type="match status" value="1"/>
</dbReference>
<dbReference type="InterPro" id="IPR036361">
    <property type="entry name" value="SAP_dom_sf"/>
</dbReference>
<protein>
    <submittedName>
        <fullName evidence="5">Poly P3</fullName>
    </submittedName>
</protein>
<keyword evidence="3" id="KW-0378">Hydrolase</keyword>
<keyword evidence="4" id="KW-0269">Exonuclease</keyword>
<gene>
    <name evidence="5" type="ORF">PACLA_8A074063</name>
</gene>
<evidence type="ECO:0000313" key="6">
    <source>
        <dbReference type="Proteomes" id="UP001152795"/>
    </source>
</evidence>
<dbReference type="GO" id="GO:0004519">
    <property type="term" value="F:endonuclease activity"/>
    <property type="evidence" value="ECO:0007669"/>
    <property type="project" value="UniProtKB-KW"/>
</dbReference>
<dbReference type="Proteomes" id="UP001152795">
    <property type="component" value="Unassembled WGS sequence"/>
</dbReference>
<dbReference type="SUPFAM" id="SSF68906">
    <property type="entry name" value="SAP domain"/>
    <property type="match status" value="1"/>
</dbReference>
<dbReference type="Pfam" id="PF01771">
    <property type="entry name" value="Viral_alk_exo"/>
    <property type="match status" value="1"/>
</dbReference>
<accession>A0A6S7JHZ2</accession>
<dbReference type="Gene3D" id="1.10.720.30">
    <property type="entry name" value="SAP domain"/>
    <property type="match status" value="1"/>
</dbReference>
<dbReference type="InterPro" id="IPR011335">
    <property type="entry name" value="Restrct_endonuc-II-like"/>
</dbReference>
<dbReference type="PROSITE" id="PS50966">
    <property type="entry name" value="ZF_SWIM"/>
    <property type="match status" value="1"/>
</dbReference>
<dbReference type="InterPro" id="IPR003034">
    <property type="entry name" value="SAP_dom"/>
</dbReference>
<dbReference type="Pfam" id="PF02037">
    <property type="entry name" value="SAP"/>
    <property type="match status" value="1"/>
</dbReference>
<sequence>MADQQSLQGCKKDELKTWLKARGLNVSGRKQDLITRVTKAEQDGTELPVNREMREKNEREKRMINKLKTPFEDLPNPKTLNNWTEDPSYLPVITVNEIKDYLVYGKCKFYAKEDMKCFKQLKAFKFFMDGHVQDIKLSIINATSNYCFVKAKILPSMRTDRVYETWISVVKETAKVLSADCNCTAGLGEACNHIAALLFAVEDYAKTYNQPSSSSTLCTSKPCEWNKPRSRKLSPKEISQMRPVKHQYGKKPRLPAVPSSEGKENTEMSYDISCDNNVGAYEVSTTKVLESPTTPEVLMSPTTPSPIGIIPNNHMSTVMTISCPIQSPLKNATRIPLKSLQQNILTVRESQIAQVASSSTSKYIPIKLPLIDDSVREMELPENLSEDARQFFNDSVKVDLEKAFKIESSTRNQSNSVAWYNHRQYRLTSSNFGKVLKRKKEDCSKLVNAMTTGATKNLNVSSLRYGCENEDPVAKYYVQYQERHGHTGLQIFPCGLVINPKYSWLGASPDRVVFDPTSNPPYGCVEIKCIES</sequence>
<keyword evidence="6" id="KW-1185">Reference proteome</keyword>
<dbReference type="GO" id="GO:0004527">
    <property type="term" value="F:exonuclease activity"/>
    <property type="evidence" value="ECO:0007669"/>
    <property type="project" value="UniProtKB-KW"/>
</dbReference>
<evidence type="ECO:0000256" key="3">
    <source>
        <dbReference type="ARBA" id="ARBA00022801"/>
    </source>
</evidence>
<organism evidence="5 6">
    <name type="scientific">Paramuricea clavata</name>
    <name type="common">Red gorgonian</name>
    <name type="synonym">Violescent sea-whip</name>
    <dbReference type="NCBI Taxonomy" id="317549"/>
    <lineage>
        <taxon>Eukaryota</taxon>
        <taxon>Metazoa</taxon>
        <taxon>Cnidaria</taxon>
        <taxon>Anthozoa</taxon>
        <taxon>Octocorallia</taxon>
        <taxon>Malacalcyonacea</taxon>
        <taxon>Plexauridae</taxon>
        <taxon>Paramuricea</taxon>
    </lineage>
</organism>
<reference evidence="5" key="1">
    <citation type="submission" date="2020-04" db="EMBL/GenBank/DDBJ databases">
        <authorList>
            <person name="Alioto T."/>
            <person name="Alioto T."/>
            <person name="Gomez Garrido J."/>
        </authorList>
    </citation>
    <scope>NUCLEOTIDE SEQUENCE</scope>
    <source>
        <strain evidence="5">A484AB</strain>
    </source>
</reference>
<name>A0A6S7JHZ2_PARCT</name>
<dbReference type="PANTHER" id="PTHR47526">
    <property type="entry name" value="ATP-DEPENDENT DNA HELICASE"/>
    <property type="match status" value="1"/>
</dbReference>
<keyword evidence="2" id="KW-0255">Endonuclease</keyword>
<evidence type="ECO:0000256" key="4">
    <source>
        <dbReference type="ARBA" id="ARBA00022839"/>
    </source>
</evidence>
<evidence type="ECO:0000256" key="2">
    <source>
        <dbReference type="ARBA" id="ARBA00022759"/>
    </source>
</evidence>
<evidence type="ECO:0000256" key="1">
    <source>
        <dbReference type="ARBA" id="ARBA00022722"/>
    </source>
</evidence>
<dbReference type="Gene3D" id="3.90.320.10">
    <property type="match status" value="1"/>
</dbReference>
<comment type="caution">
    <text evidence="5">The sequence shown here is derived from an EMBL/GenBank/DDBJ whole genome shotgun (WGS) entry which is preliminary data.</text>
</comment>
<dbReference type="PROSITE" id="PS50800">
    <property type="entry name" value="SAP"/>
    <property type="match status" value="1"/>
</dbReference>
<evidence type="ECO:0000313" key="5">
    <source>
        <dbReference type="EMBL" id="CAB4030291.1"/>
    </source>
</evidence>
<dbReference type="InterPro" id="IPR011604">
    <property type="entry name" value="PDDEXK-like_dom_sf"/>
</dbReference>
<feature type="non-terminal residue" evidence="5">
    <location>
        <position position="532"/>
    </location>
</feature>
<dbReference type="SUPFAM" id="SSF52980">
    <property type="entry name" value="Restriction endonuclease-like"/>
    <property type="match status" value="1"/>
</dbReference>